<evidence type="ECO:0000256" key="1">
    <source>
        <dbReference type="SAM" id="Phobius"/>
    </source>
</evidence>
<feature type="transmembrane region" description="Helical" evidence="1">
    <location>
        <begin position="46"/>
        <end position="66"/>
    </location>
</feature>
<dbReference type="KEGG" id="chk:D4L85_02880"/>
<feature type="transmembrane region" description="Helical" evidence="1">
    <location>
        <begin position="86"/>
        <end position="107"/>
    </location>
</feature>
<keyword evidence="1" id="KW-0472">Membrane</keyword>
<proteinExistence type="predicted"/>
<sequence>MYAFVLWFHSLFRWAVLAGLLYALYRAYRGYRLQMDFTKHDEAVRHWTATLAHIQLTAGFYLYLISPFVKAYFSSAKSAGYTEGTFFGLIHITCMLMAVVMITLGSARAKRKASSRDKFRTMLGWFGVALLVILLAVPWPFLPWAHRPYIRPF</sequence>
<dbReference type="OrthoDB" id="329514at2"/>
<feature type="transmembrane region" description="Helical" evidence="1">
    <location>
        <begin position="119"/>
        <end position="142"/>
    </location>
</feature>
<name>A0A385SD65_9BACT</name>
<dbReference type="EMBL" id="CP032382">
    <property type="protein sequence ID" value="AYB29593.1"/>
    <property type="molecule type" value="Genomic_DNA"/>
</dbReference>
<organism evidence="2 3">
    <name type="scientific">Chryseolinea soli</name>
    <dbReference type="NCBI Taxonomy" id="2321403"/>
    <lineage>
        <taxon>Bacteria</taxon>
        <taxon>Pseudomonadati</taxon>
        <taxon>Bacteroidota</taxon>
        <taxon>Cytophagia</taxon>
        <taxon>Cytophagales</taxon>
        <taxon>Fulvivirgaceae</taxon>
        <taxon>Chryseolinea</taxon>
    </lineage>
</organism>
<reference evidence="3" key="1">
    <citation type="submission" date="2018-09" db="EMBL/GenBank/DDBJ databases">
        <title>Chryseolinea sp. KIS68-18 isolated from soil.</title>
        <authorList>
            <person name="Weon H.-Y."/>
            <person name="Kwon S.-W."/>
            <person name="Lee S.A."/>
        </authorList>
    </citation>
    <scope>NUCLEOTIDE SEQUENCE [LARGE SCALE GENOMIC DNA]</scope>
    <source>
        <strain evidence="3">KIS68-18</strain>
    </source>
</reference>
<protein>
    <recommendedName>
        <fullName evidence="4">Cytochrome B</fullName>
    </recommendedName>
</protein>
<feature type="transmembrane region" description="Helical" evidence="1">
    <location>
        <begin position="6"/>
        <end position="25"/>
    </location>
</feature>
<dbReference type="AlphaFoldDB" id="A0A385SD65"/>
<keyword evidence="1" id="KW-0812">Transmembrane</keyword>
<keyword evidence="1" id="KW-1133">Transmembrane helix</keyword>
<keyword evidence="3" id="KW-1185">Reference proteome</keyword>
<dbReference type="RefSeq" id="WP_119752908.1">
    <property type="nucleotide sequence ID" value="NZ_CP032382.1"/>
</dbReference>
<gene>
    <name evidence="2" type="ORF">D4L85_02880</name>
</gene>
<dbReference type="Proteomes" id="UP000266183">
    <property type="component" value="Chromosome"/>
</dbReference>
<accession>A0A385SD65</accession>
<evidence type="ECO:0000313" key="3">
    <source>
        <dbReference type="Proteomes" id="UP000266183"/>
    </source>
</evidence>
<evidence type="ECO:0000313" key="2">
    <source>
        <dbReference type="EMBL" id="AYB29593.1"/>
    </source>
</evidence>
<evidence type="ECO:0008006" key="4">
    <source>
        <dbReference type="Google" id="ProtNLM"/>
    </source>
</evidence>